<accession>A0A561EYP3</accession>
<dbReference type="AlphaFoldDB" id="A0A561EYP3"/>
<keyword evidence="3" id="KW-1185">Reference proteome</keyword>
<dbReference type="OrthoDB" id="4349923at2"/>
<sequence>MTSTSGSDGWPSVTEETTELPPFDVTVTLSDAVPPSERTAVLPPITDFEETVPSTGWTATIPVIRPQQAAVAPAANPAPAAPQAPAPAPVPAATPAPLGVGAGPRGRILVVEGGYGASGRRHWGRNGSAQAPVLSAMLAAVSPQILLAVDSVDAVHLPGAADPQSVLAHLRAAARHPGPLLVHLGGHLVADRRGGHLYLTLRDSKAGTVRQDGLPWQAIAAELRHRPAEWDTLVIADLSADQAAWPQLQSAITPLADGLPLWAVVSPDPEQIGTFTRALIEALHGGRPGAEAVLAPEQLRQQVHSVLRPDVIILSSHPADRPIFRNTARRLGEGPAENRPYEGPRPSAVLPKPQGRAAQPRPASANPVILAKAPAPAPTPAPVAPPRRGVTLLKAGVPPTPPRPPRPVSLLKVSDLPEPAPMLAEPIAGPVTLTKPQPQPQPEPEPRPEPVQDPAPASPPVTAPVRLAKAAAAPETPAADYREAIGRIVRSADAGEHATAAELALELERQAVAAHGPVAPAVLQVRQVRAHVSRLAGLLPLAAEIYREVALTLLRSQGPDHPETQQAATNAEACWRAIPDRVEAIRVAPEIIELRAYLPGPEGRKLRAAERYLKQLAATPQPES</sequence>
<feature type="compositionally biased region" description="Pro residues" evidence="1">
    <location>
        <begin position="398"/>
        <end position="407"/>
    </location>
</feature>
<dbReference type="EMBL" id="VIVR01000001">
    <property type="protein sequence ID" value="TWE20730.1"/>
    <property type="molecule type" value="Genomic_DNA"/>
</dbReference>
<reference evidence="2 3" key="1">
    <citation type="submission" date="2019-06" db="EMBL/GenBank/DDBJ databases">
        <title>Sequencing the genomes of 1000 actinobacteria strains.</title>
        <authorList>
            <person name="Klenk H.-P."/>
        </authorList>
    </citation>
    <scope>NUCLEOTIDE SEQUENCE [LARGE SCALE GENOMIC DNA]</scope>
    <source>
        <strain evidence="2 3">DSM 41649</strain>
    </source>
</reference>
<feature type="compositionally biased region" description="Pro residues" evidence="1">
    <location>
        <begin position="451"/>
        <end position="461"/>
    </location>
</feature>
<organism evidence="2 3">
    <name type="scientific">Kitasatospora atroaurantiaca</name>
    <dbReference type="NCBI Taxonomy" id="285545"/>
    <lineage>
        <taxon>Bacteria</taxon>
        <taxon>Bacillati</taxon>
        <taxon>Actinomycetota</taxon>
        <taxon>Actinomycetes</taxon>
        <taxon>Kitasatosporales</taxon>
        <taxon>Streptomycetaceae</taxon>
        <taxon>Kitasatospora</taxon>
    </lineage>
</organism>
<feature type="region of interest" description="Disordered" evidence="1">
    <location>
        <begin position="1"/>
        <end position="24"/>
    </location>
</feature>
<feature type="compositionally biased region" description="Pro residues" evidence="1">
    <location>
        <begin position="375"/>
        <end position="385"/>
    </location>
</feature>
<proteinExistence type="predicted"/>
<gene>
    <name evidence="2" type="ORF">FB465_5888</name>
</gene>
<comment type="caution">
    <text evidence="2">The sequence shown here is derived from an EMBL/GenBank/DDBJ whole genome shotgun (WGS) entry which is preliminary data.</text>
</comment>
<evidence type="ECO:0008006" key="4">
    <source>
        <dbReference type="Google" id="ProtNLM"/>
    </source>
</evidence>
<feature type="region of interest" description="Disordered" evidence="1">
    <location>
        <begin position="324"/>
        <end position="413"/>
    </location>
</feature>
<feature type="region of interest" description="Disordered" evidence="1">
    <location>
        <begin position="429"/>
        <end position="461"/>
    </location>
</feature>
<evidence type="ECO:0000313" key="2">
    <source>
        <dbReference type="EMBL" id="TWE20730.1"/>
    </source>
</evidence>
<evidence type="ECO:0000313" key="3">
    <source>
        <dbReference type="Proteomes" id="UP000318416"/>
    </source>
</evidence>
<dbReference type="Proteomes" id="UP000318416">
    <property type="component" value="Unassembled WGS sequence"/>
</dbReference>
<evidence type="ECO:0000256" key="1">
    <source>
        <dbReference type="SAM" id="MobiDB-lite"/>
    </source>
</evidence>
<name>A0A561EYP3_9ACTN</name>
<protein>
    <recommendedName>
        <fullName evidence="4">Tetratricopeptide repeat protein</fullName>
    </recommendedName>
</protein>
<dbReference type="RefSeq" id="WP_145795251.1">
    <property type="nucleotide sequence ID" value="NZ_BAAABR010000047.1"/>
</dbReference>